<dbReference type="AlphaFoldDB" id="A0AAN9I265"/>
<accession>A0AAN9I265</accession>
<organism evidence="1 2">
    <name type="scientific">Clitoria ternatea</name>
    <name type="common">Butterfly pea</name>
    <dbReference type="NCBI Taxonomy" id="43366"/>
    <lineage>
        <taxon>Eukaryota</taxon>
        <taxon>Viridiplantae</taxon>
        <taxon>Streptophyta</taxon>
        <taxon>Embryophyta</taxon>
        <taxon>Tracheophyta</taxon>
        <taxon>Spermatophyta</taxon>
        <taxon>Magnoliopsida</taxon>
        <taxon>eudicotyledons</taxon>
        <taxon>Gunneridae</taxon>
        <taxon>Pentapetalae</taxon>
        <taxon>rosids</taxon>
        <taxon>fabids</taxon>
        <taxon>Fabales</taxon>
        <taxon>Fabaceae</taxon>
        <taxon>Papilionoideae</taxon>
        <taxon>50 kb inversion clade</taxon>
        <taxon>NPAAA clade</taxon>
        <taxon>indigoferoid/millettioid clade</taxon>
        <taxon>Phaseoleae</taxon>
        <taxon>Clitoria</taxon>
    </lineage>
</organism>
<sequence>MSLASPTEHANVLSDMRGLTSNSYFRIPKDWYIHSTLPDSVLTSSQILKFKFNQHLGTNISQTKKAPIEWYRKL</sequence>
<name>A0AAN9I265_CLITE</name>
<keyword evidence="2" id="KW-1185">Reference proteome</keyword>
<proteinExistence type="predicted"/>
<reference evidence="1 2" key="1">
    <citation type="submission" date="2024-01" db="EMBL/GenBank/DDBJ databases">
        <title>The genomes of 5 underutilized Papilionoideae crops provide insights into root nodulation and disease resistance.</title>
        <authorList>
            <person name="Yuan L."/>
        </authorList>
    </citation>
    <scope>NUCLEOTIDE SEQUENCE [LARGE SCALE GENOMIC DNA]</scope>
    <source>
        <strain evidence="1">LY-2023</strain>
        <tissue evidence="1">Leaf</tissue>
    </source>
</reference>
<comment type="caution">
    <text evidence="1">The sequence shown here is derived from an EMBL/GenBank/DDBJ whole genome shotgun (WGS) entry which is preliminary data.</text>
</comment>
<dbReference type="Proteomes" id="UP001359559">
    <property type="component" value="Unassembled WGS sequence"/>
</dbReference>
<evidence type="ECO:0000313" key="2">
    <source>
        <dbReference type="Proteomes" id="UP001359559"/>
    </source>
</evidence>
<protein>
    <submittedName>
        <fullName evidence="1">Uncharacterized protein</fullName>
    </submittedName>
</protein>
<evidence type="ECO:0000313" key="1">
    <source>
        <dbReference type="EMBL" id="KAK7263062.1"/>
    </source>
</evidence>
<gene>
    <name evidence="1" type="ORF">RJT34_30646</name>
</gene>
<dbReference type="EMBL" id="JAYKXN010000008">
    <property type="protein sequence ID" value="KAK7263062.1"/>
    <property type="molecule type" value="Genomic_DNA"/>
</dbReference>